<gene>
    <name evidence="1" type="ORF">PVAP13_7KG024629</name>
</gene>
<dbReference type="Proteomes" id="UP000823388">
    <property type="component" value="Chromosome 7K"/>
</dbReference>
<dbReference type="EMBL" id="CM029049">
    <property type="protein sequence ID" value="KAG2570988.1"/>
    <property type="molecule type" value="Genomic_DNA"/>
</dbReference>
<sequence>MMMAHRVVALGAGRAEDGSRARGQAGDDDAAALVDDVCLGRGVARAREGASSTMARLGRGLGSTCSGRGTAARLRWGCQNDDVREMLLDEAATPTLDKRTKRWIHQQNHNRSI</sequence>
<keyword evidence="2" id="KW-1185">Reference proteome</keyword>
<dbReference type="AlphaFoldDB" id="A0A8T0QCP8"/>
<proteinExistence type="predicted"/>
<protein>
    <submittedName>
        <fullName evidence="1">Uncharacterized protein</fullName>
    </submittedName>
</protein>
<name>A0A8T0QCP8_PANVG</name>
<evidence type="ECO:0000313" key="1">
    <source>
        <dbReference type="EMBL" id="KAG2570988.1"/>
    </source>
</evidence>
<organism evidence="1 2">
    <name type="scientific">Panicum virgatum</name>
    <name type="common">Blackwell switchgrass</name>
    <dbReference type="NCBI Taxonomy" id="38727"/>
    <lineage>
        <taxon>Eukaryota</taxon>
        <taxon>Viridiplantae</taxon>
        <taxon>Streptophyta</taxon>
        <taxon>Embryophyta</taxon>
        <taxon>Tracheophyta</taxon>
        <taxon>Spermatophyta</taxon>
        <taxon>Magnoliopsida</taxon>
        <taxon>Liliopsida</taxon>
        <taxon>Poales</taxon>
        <taxon>Poaceae</taxon>
        <taxon>PACMAD clade</taxon>
        <taxon>Panicoideae</taxon>
        <taxon>Panicodae</taxon>
        <taxon>Paniceae</taxon>
        <taxon>Panicinae</taxon>
        <taxon>Panicum</taxon>
        <taxon>Panicum sect. Hiantes</taxon>
    </lineage>
</organism>
<reference evidence="1" key="1">
    <citation type="submission" date="2020-05" db="EMBL/GenBank/DDBJ databases">
        <title>WGS assembly of Panicum virgatum.</title>
        <authorList>
            <person name="Lovell J.T."/>
            <person name="Jenkins J."/>
            <person name="Shu S."/>
            <person name="Juenger T.E."/>
            <person name="Schmutz J."/>
        </authorList>
    </citation>
    <scope>NUCLEOTIDE SEQUENCE</scope>
    <source>
        <strain evidence="1">AP13</strain>
    </source>
</reference>
<evidence type="ECO:0000313" key="2">
    <source>
        <dbReference type="Proteomes" id="UP000823388"/>
    </source>
</evidence>
<accession>A0A8T0QCP8</accession>
<comment type="caution">
    <text evidence="1">The sequence shown here is derived from an EMBL/GenBank/DDBJ whole genome shotgun (WGS) entry which is preliminary data.</text>
</comment>